<evidence type="ECO:0000313" key="5">
    <source>
        <dbReference type="EMBL" id="GGK83048.1"/>
    </source>
</evidence>
<dbReference type="Gene3D" id="1.20.120.1760">
    <property type="match status" value="1"/>
</dbReference>
<feature type="transmembrane region" description="Helical" evidence="4">
    <location>
        <begin position="224"/>
        <end position="242"/>
    </location>
</feature>
<gene>
    <name evidence="5" type="ORF">GCM10012284_16470</name>
</gene>
<dbReference type="GO" id="GO:0016020">
    <property type="term" value="C:membrane"/>
    <property type="evidence" value="ECO:0007669"/>
    <property type="project" value="InterPro"/>
</dbReference>
<keyword evidence="4" id="KW-1133">Transmembrane helix</keyword>
<dbReference type="Pfam" id="PF01066">
    <property type="entry name" value="CDP-OH_P_transf"/>
    <property type="match status" value="1"/>
</dbReference>
<evidence type="ECO:0000256" key="2">
    <source>
        <dbReference type="RuleBase" id="RU003750"/>
    </source>
</evidence>
<sequence length="309" mass="34250">MQRIGLQEIRERTYKRRDAWWTVLLVDPLASRLVRLVAPYRWITPNLLSAIAFVFGIGSAVCFALGTHAWLAVGALLFHLSFVVDCMDGKIARLNGTGSMFGAWFDFMFDRVRVIMCTVALMGGQYARTHDLIFLWLAVAVVTLDLFRYLNSSQMGKLKRAMDGRLAEARGEAPGSAVPGARAAAADAELADDEADPADTVEVNAAAGGSRYIRLRNWLNARRIRIHLFSGIEYEMSVFIIGPLVFQVALVTIAAGALLLLFEAALVMRLYQATRRFQRQLRKIEASAPHAEADVPDPRAEREQVSAGH</sequence>
<proteinExistence type="inferred from homology"/>
<name>A0A8J3BX43_9ACTN</name>
<comment type="caution">
    <text evidence="5">The sequence shown here is derived from an EMBL/GenBank/DDBJ whole genome shotgun (WGS) entry which is preliminary data.</text>
</comment>
<feature type="transmembrane region" description="Helical" evidence="4">
    <location>
        <begin position="248"/>
        <end position="271"/>
    </location>
</feature>
<dbReference type="InterPro" id="IPR048254">
    <property type="entry name" value="CDP_ALCOHOL_P_TRANSF_CS"/>
</dbReference>
<feature type="region of interest" description="Disordered" evidence="3">
    <location>
        <begin position="288"/>
        <end position="309"/>
    </location>
</feature>
<reference evidence="5" key="2">
    <citation type="submission" date="2020-09" db="EMBL/GenBank/DDBJ databases">
        <authorList>
            <person name="Sun Q."/>
            <person name="Zhou Y."/>
        </authorList>
    </citation>
    <scope>NUCLEOTIDE SEQUENCE</scope>
    <source>
        <strain evidence="5">CGMCC 4.7299</strain>
    </source>
</reference>
<dbReference type="AlphaFoldDB" id="A0A8J3BX43"/>
<reference evidence="5" key="1">
    <citation type="journal article" date="2014" name="Int. J. Syst. Evol. Microbiol.">
        <title>Complete genome sequence of Corynebacterium casei LMG S-19264T (=DSM 44701T), isolated from a smear-ripened cheese.</title>
        <authorList>
            <consortium name="US DOE Joint Genome Institute (JGI-PGF)"/>
            <person name="Walter F."/>
            <person name="Albersmeier A."/>
            <person name="Kalinowski J."/>
            <person name="Ruckert C."/>
        </authorList>
    </citation>
    <scope>NUCLEOTIDE SEQUENCE</scope>
    <source>
        <strain evidence="5">CGMCC 4.7299</strain>
    </source>
</reference>
<feature type="transmembrane region" description="Helical" evidence="4">
    <location>
        <begin position="50"/>
        <end position="80"/>
    </location>
</feature>
<protein>
    <recommendedName>
        <fullName evidence="7">CDP-alcohol phosphatidyltransferase</fullName>
    </recommendedName>
</protein>
<dbReference type="GO" id="GO:0008654">
    <property type="term" value="P:phospholipid biosynthetic process"/>
    <property type="evidence" value="ECO:0007669"/>
    <property type="project" value="InterPro"/>
</dbReference>
<dbReference type="RefSeq" id="WP_189078501.1">
    <property type="nucleotide sequence ID" value="NZ_BMMX01000004.1"/>
</dbReference>
<evidence type="ECO:0000256" key="1">
    <source>
        <dbReference type="ARBA" id="ARBA00022679"/>
    </source>
</evidence>
<feature type="transmembrane region" description="Helical" evidence="4">
    <location>
        <begin position="133"/>
        <end position="150"/>
    </location>
</feature>
<dbReference type="GO" id="GO:0016780">
    <property type="term" value="F:phosphotransferase activity, for other substituted phosphate groups"/>
    <property type="evidence" value="ECO:0007669"/>
    <property type="project" value="InterPro"/>
</dbReference>
<feature type="compositionally biased region" description="Basic and acidic residues" evidence="3">
    <location>
        <begin position="291"/>
        <end position="309"/>
    </location>
</feature>
<evidence type="ECO:0008006" key="7">
    <source>
        <dbReference type="Google" id="ProtNLM"/>
    </source>
</evidence>
<dbReference type="PROSITE" id="PS00379">
    <property type="entry name" value="CDP_ALCOHOL_P_TRANSF"/>
    <property type="match status" value="1"/>
</dbReference>
<organism evidence="5 6">
    <name type="scientific">Mangrovihabitans endophyticus</name>
    <dbReference type="NCBI Taxonomy" id="1751298"/>
    <lineage>
        <taxon>Bacteria</taxon>
        <taxon>Bacillati</taxon>
        <taxon>Actinomycetota</taxon>
        <taxon>Actinomycetes</taxon>
        <taxon>Micromonosporales</taxon>
        <taxon>Micromonosporaceae</taxon>
        <taxon>Mangrovihabitans</taxon>
    </lineage>
</organism>
<keyword evidence="4" id="KW-0472">Membrane</keyword>
<keyword evidence="4" id="KW-0812">Transmembrane</keyword>
<evidence type="ECO:0000256" key="4">
    <source>
        <dbReference type="SAM" id="Phobius"/>
    </source>
</evidence>
<keyword evidence="6" id="KW-1185">Reference proteome</keyword>
<accession>A0A8J3BX43</accession>
<evidence type="ECO:0000313" key="6">
    <source>
        <dbReference type="Proteomes" id="UP000656042"/>
    </source>
</evidence>
<evidence type="ECO:0000256" key="3">
    <source>
        <dbReference type="SAM" id="MobiDB-lite"/>
    </source>
</evidence>
<dbReference type="EMBL" id="BMMX01000004">
    <property type="protein sequence ID" value="GGK83048.1"/>
    <property type="molecule type" value="Genomic_DNA"/>
</dbReference>
<dbReference type="Proteomes" id="UP000656042">
    <property type="component" value="Unassembled WGS sequence"/>
</dbReference>
<dbReference type="InterPro" id="IPR043130">
    <property type="entry name" value="CDP-OH_PTrfase_TM_dom"/>
</dbReference>
<comment type="similarity">
    <text evidence="2">Belongs to the CDP-alcohol phosphatidyltransferase class-I family.</text>
</comment>
<keyword evidence="1 2" id="KW-0808">Transferase</keyword>
<dbReference type="InterPro" id="IPR000462">
    <property type="entry name" value="CDP-OH_P_trans"/>
</dbReference>